<keyword evidence="2" id="KW-1185">Reference proteome</keyword>
<evidence type="ECO:0000313" key="2">
    <source>
        <dbReference type="Proteomes" id="UP001589646"/>
    </source>
</evidence>
<protein>
    <submittedName>
        <fullName evidence="1">Uncharacterized protein</fullName>
    </submittedName>
</protein>
<evidence type="ECO:0000313" key="1">
    <source>
        <dbReference type="EMBL" id="MFB9530337.1"/>
    </source>
</evidence>
<gene>
    <name evidence="1" type="ORF">ACFFRN_27380</name>
</gene>
<organism evidence="1 2">
    <name type="scientific">Nonomuraea roseola</name>
    <dbReference type="NCBI Taxonomy" id="46179"/>
    <lineage>
        <taxon>Bacteria</taxon>
        <taxon>Bacillati</taxon>
        <taxon>Actinomycetota</taxon>
        <taxon>Actinomycetes</taxon>
        <taxon>Streptosporangiales</taxon>
        <taxon>Streptosporangiaceae</taxon>
        <taxon>Nonomuraea</taxon>
    </lineage>
</organism>
<dbReference type="RefSeq" id="WP_346124785.1">
    <property type="nucleotide sequence ID" value="NZ_BAAAXC010000015.1"/>
</dbReference>
<accession>A0ABV5Q4C3</accession>
<comment type="caution">
    <text evidence="1">The sequence shown here is derived from an EMBL/GenBank/DDBJ whole genome shotgun (WGS) entry which is preliminary data.</text>
</comment>
<dbReference type="Proteomes" id="UP001589646">
    <property type="component" value="Unassembled WGS sequence"/>
</dbReference>
<proteinExistence type="predicted"/>
<dbReference type="EMBL" id="JBHMCE010000008">
    <property type="protein sequence ID" value="MFB9530337.1"/>
    <property type="molecule type" value="Genomic_DNA"/>
</dbReference>
<reference evidence="1 2" key="1">
    <citation type="submission" date="2024-09" db="EMBL/GenBank/DDBJ databases">
        <authorList>
            <person name="Sun Q."/>
            <person name="Mori K."/>
        </authorList>
    </citation>
    <scope>NUCLEOTIDE SEQUENCE [LARGE SCALE GENOMIC DNA]</scope>
    <source>
        <strain evidence="1 2">JCM 3323</strain>
    </source>
</reference>
<name>A0ABV5Q4C3_9ACTN</name>
<sequence length="78" mass="8764">MTSPDRYDYCGLYLRGASEEAAIELTARALGAIRDGRLLRVGTIEIEIRRNDNCTHDGADFPIWPIKMEIERGNATSH</sequence>